<sequence>MNKHLRITVIPPHFTPHSHDSTFIPSECFIGGAINLAPPSHRTSIALNFHRPCSHRSLPSHPFPVLLRRTPSVGLARIAPVRTLMCVSLFDLATSACSSPCVAAFLSSILPQLCRTENQDAIDAAIVGMLADPKEARAGIREVHFFPFNPGDKRTALTYIESDGNWHRSSKDIEPLQLQRGCEEKGYATIVKFAEHGLRFLGVARQVGLDSKHPRAIVLCATEEKANECFSAAKYIMEIAEAKLAKQRSCEFILL</sequence>
<dbReference type="Gene3D" id="3.40.1110.10">
    <property type="entry name" value="Calcium-transporting ATPase, cytoplasmic domain N"/>
    <property type="match status" value="1"/>
</dbReference>
<organism evidence="2 3">
    <name type="scientific">Arachis hypogaea</name>
    <name type="common">Peanut</name>
    <dbReference type="NCBI Taxonomy" id="3818"/>
    <lineage>
        <taxon>Eukaryota</taxon>
        <taxon>Viridiplantae</taxon>
        <taxon>Streptophyta</taxon>
        <taxon>Embryophyta</taxon>
        <taxon>Tracheophyta</taxon>
        <taxon>Spermatophyta</taxon>
        <taxon>Magnoliopsida</taxon>
        <taxon>eudicotyledons</taxon>
        <taxon>Gunneridae</taxon>
        <taxon>Pentapetalae</taxon>
        <taxon>rosids</taxon>
        <taxon>fabids</taxon>
        <taxon>Fabales</taxon>
        <taxon>Fabaceae</taxon>
        <taxon>Papilionoideae</taxon>
        <taxon>50 kb inversion clade</taxon>
        <taxon>dalbergioids sensu lato</taxon>
        <taxon>Dalbergieae</taxon>
        <taxon>Pterocarpus clade</taxon>
        <taxon>Arachis</taxon>
    </lineage>
</organism>
<accession>A0A444WPD7</accession>
<dbReference type="AlphaFoldDB" id="A0A444WPD7"/>
<evidence type="ECO:0000313" key="2">
    <source>
        <dbReference type="EMBL" id="RYQ79183.1"/>
    </source>
</evidence>
<dbReference type="STRING" id="3818.A0A444WPD7"/>
<dbReference type="Proteomes" id="UP000289738">
    <property type="component" value="Unassembled WGS sequence"/>
</dbReference>
<reference evidence="2 3" key="1">
    <citation type="submission" date="2019-01" db="EMBL/GenBank/DDBJ databases">
        <title>Sequencing of cultivated peanut Arachis hypogaea provides insights into genome evolution and oil improvement.</title>
        <authorList>
            <person name="Chen X."/>
        </authorList>
    </citation>
    <scope>NUCLEOTIDE SEQUENCE [LARGE SCALE GENOMIC DNA]</scope>
    <source>
        <strain evidence="3">cv. Fuhuasheng</strain>
        <tissue evidence="2">Leaves</tissue>
    </source>
</reference>
<comment type="caution">
    <text evidence="2">The sequence shown here is derived from an EMBL/GenBank/DDBJ whole genome shotgun (WGS) entry which is preliminary data.</text>
</comment>
<dbReference type="GO" id="GO:0000166">
    <property type="term" value="F:nucleotide binding"/>
    <property type="evidence" value="ECO:0007669"/>
    <property type="project" value="InterPro"/>
</dbReference>
<keyword evidence="3" id="KW-1185">Reference proteome</keyword>
<proteinExistence type="predicted"/>
<keyword evidence="1" id="KW-0460">Magnesium</keyword>
<evidence type="ECO:0000313" key="3">
    <source>
        <dbReference type="Proteomes" id="UP000289738"/>
    </source>
</evidence>
<dbReference type="EMBL" id="SDMP01000026">
    <property type="protein sequence ID" value="RYQ79183.1"/>
    <property type="molecule type" value="Genomic_DNA"/>
</dbReference>
<dbReference type="InterPro" id="IPR023299">
    <property type="entry name" value="ATPase_P-typ_cyto_dom_N"/>
</dbReference>
<dbReference type="SUPFAM" id="SSF81660">
    <property type="entry name" value="Metal cation-transporting ATPase, ATP-binding domain N"/>
    <property type="match status" value="1"/>
</dbReference>
<protein>
    <submittedName>
        <fullName evidence="2">Uncharacterized protein</fullName>
    </submittedName>
</protein>
<dbReference type="PANTHER" id="PTHR42861">
    <property type="entry name" value="CALCIUM-TRANSPORTING ATPASE"/>
    <property type="match status" value="1"/>
</dbReference>
<name>A0A444WPD7_ARAHY</name>
<gene>
    <name evidence="2" type="ORF">Ahy_Scaffold6g107884</name>
</gene>
<evidence type="ECO:0000256" key="1">
    <source>
        <dbReference type="ARBA" id="ARBA00022842"/>
    </source>
</evidence>